<proteinExistence type="predicted"/>
<accession>A0ACC2J7E4</accession>
<evidence type="ECO:0000313" key="2">
    <source>
        <dbReference type="Proteomes" id="UP001153334"/>
    </source>
</evidence>
<reference evidence="1" key="1">
    <citation type="submission" date="2022-11" db="EMBL/GenBank/DDBJ databases">
        <title>Genome Sequence of Nemania bipapillata.</title>
        <authorList>
            <person name="Buettner E."/>
        </authorList>
    </citation>
    <scope>NUCLEOTIDE SEQUENCE</scope>
    <source>
        <strain evidence="1">CP14</strain>
    </source>
</reference>
<keyword evidence="2" id="KW-1185">Reference proteome</keyword>
<protein>
    <submittedName>
        <fullName evidence="1">Uncharacterized protein</fullName>
    </submittedName>
</protein>
<dbReference type="Proteomes" id="UP001153334">
    <property type="component" value="Unassembled WGS sequence"/>
</dbReference>
<organism evidence="1 2">
    <name type="scientific">Nemania bipapillata</name>
    <dbReference type="NCBI Taxonomy" id="110536"/>
    <lineage>
        <taxon>Eukaryota</taxon>
        <taxon>Fungi</taxon>
        <taxon>Dikarya</taxon>
        <taxon>Ascomycota</taxon>
        <taxon>Pezizomycotina</taxon>
        <taxon>Sordariomycetes</taxon>
        <taxon>Xylariomycetidae</taxon>
        <taxon>Xylariales</taxon>
        <taxon>Xylariaceae</taxon>
        <taxon>Nemania</taxon>
    </lineage>
</organism>
<gene>
    <name evidence="1" type="ORF">ONZ43_g621</name>
</gene>
<sequence length="304" mass="33881">MQGRVRNGTQVNQGGQRASLPLEGYAAVAGWIALDPDNETFIFRKFDKLAARNLLCIQSELLAIEKELAVFDSQDAEAAQEDLRAKDMARTWETLVARSRAGHDGSKQRIELLERLRSKIKEYLLTSIDEALLLQSQVAQLHRPNKRVLETLRHWFKKPEPMLGGEAKKYLDDENDLVALKTSIELDYLSQFLRRHWTVDTESTRDGRAKIGRFNERSVSLATNIITIVVAAFLLIGSITGFYFVHSDVVKLALIAAFTSVFALSLVLITNARRAEIFAATAAYAAVLVVFVSGDISSSPQVST</sequence>
<name>A0ACC2J7E4_9PEZI</name>
<evidence type="ECO:0000313" key="1">
    <source>
        <dbReference type="EMBL" id="KAJ8123427.1"/>
    </source>
</evidence>
<comment type="caution">
    <text evidence="1">The sequence shown here is derived from an EMBL/GenBank/DDBJ whole genome shotgun (WGS) entry which is preliminary data.</text>
</comment>
<dbReference type="EMBL" id="JAPESX010000085">
    <property type="protein sequence ID" value="KAJ8123427.1"/>
    <property type="molecule type" value="Genomic_DNA"/>
</dbReference>